<evidence type="ECO:0008006" key="8">
    <source>
        <dbReference type="Google" id="ProtNLM"/>
    </source>
</evidence>
<reference evidence="6" key="1">
    <citation type="submission" date="2015-04" db="UniProtKB">
        <authorList>
            <consortium name="EnsemblPlants"/>
        </authorList>
    </citation>
    <scope>IDENTIFICATION</scope>
    <source>
        <strain evidence="6">SL10</strain>
    </source>
</reference>
<evidence type="ECO:0000256" key="1">
    <source>
        <dbReference type="ARBA" id="ARBA00004613"/>
    </source>
</evidence>
<dbReference type="EnsemblPlants" id="ONIVA09G10090.1">
    <property type="protein sequence ID" value="ONIVA09G10090.1"/>
    <property type="gene ID" value="ONIVA09G10090"/>
</dbReference>
<dbReference type="InterPro" id="IPR051582">
    <property type="entry name" value="LRR_extensin-like_regulator"/>
</dbReference>
<reference evidence="6" key="2">
    <citation type="submission" date="2018-04" db="EMBL/GenBank/DDBJ databases">
        <title>OnivRS2 (Oryza nivara Reference Sequence Version 2).</title>
        <authorList>
            <person name="Zhang J."/>
            <person name="Kudrna D."/>
            <person name="Lee S."/>
            <person name="Talag J."/>
            <person name="Rajasekar S."/>
            <person name="Welchert J."/>
            <person name="Hsing Y.-I."/>
            <person name="Wing R.A."/>
        </authorList>
    </citation>
    <scope>NUCLEOTIDE SEQUENCE [LARGE SCALE GENOMIC DNA]</scope>
    <source>
        <strain evidence="6">SL10</strain>
    </source>
</reference>
<keyword evidence="2" id="KW-0964">Secreted</keyword>
<dbReference type="PANTHER" id="PTHR32093:SF160">
    <property type="entry name" value="OS01G0180000 PROTEIN"/>
    <property type="match status" value="1"/>
</dbReference>
<dbReference type="AlphaFoldDB" id="A0A0E0IJL9"/>
<accession>A0A0E0IJL9</accession>
<dbReference type="STRING" id="4536.A0A0E0IJL9"/>
<protein>
    <recommendedName>
        <fullName evidence="8">Leucine-rich repeat-containing N-terminal plant-type domain-containing protein</fullName>
    </recommendedName>
</protein>
<sequence>MWDAYVALQTWRREAIFSDPNNLTTDWVGSDVCNYSGMFCALLPWDRQVVAVAGVEPGRSGIGWRRGGQIWPRAAMAGAWRIWHQVAAAAAIARRHRQQPNDDSDSSTTAAVEEV</sequence>
<evidence type="ECO:0000313" key="6">
    <source>
        <dbReference type="EnsemblPlants" id="ONIVA09G10090.1"/>
    </source>
</evidence>
<name>A0A0E0IJL9_ORYNI</name>
<dbReference type="Gramene" id="ONIVA09G10090.1">
    <property type="protein sequence ID" value="ONIVA09G10090.1"/>
    <property type="gene ID" value="ONIVA09G10090"/>
</dbReference>
<dbReference type="Proteomes" id="UP000006591">
    <property type="component" value="Chromosome 9"/>
</dbReference>
<feature type="compositionally biased region" description="Polar residues" evidence="5">
    <location>
        <begin position="106"/>
        <end position="115"/>
    </location>
</feature>
<proteinExistence type="predicted"/>
<evidence type="ECO:0000256" key="5">
    <source>
        <dbReference type="SAM" id="MobiDB-lite"/>
    </source>
</evidence>
<evidence type="ECO:0000313" key="7">
    <source>
        <dbReference type="Proteomes" id="UP000006591"/>
    </source>
</evidence>
<keyword evidence="4" id="KW-0677">Repeat</keyword>
<dbReference type="GO" id="GO:0005576">
    <property type="term" value="C:extracellular region"/>
    <property type="evidence" value="ECO:0007669"/>
    <property type="project" value="UniProtKB-SubCell"/>
</dbReference>
<organism evidence="6">
    <name type="scientific">Oryza nivara</name>
    <name type="common">Indian wild rice</name>
    <name type="synonym">Oryza sativa f. spontanea</name>
    <dbReference type="NCBI Taxonomy" id="4536"/>
    <lineage>
        <taxon>Eukaryota</taxon>
        <taxon>Viridiplantae</taxon>
        <taxon>Streptophyta</taxon>
        <taxon>Embryophyta</taxon>
        <taxon>Tracheophyta</taxon>
        <taxon>Spermatophyta</taxon>
        <taxon>Magnoliopsida</taxon>
        <taxon>Liliopsida</taxon>
        <taxon>Poales</taxon>
        <taxon>Poaceae</taxon>
        <taxon>BOP clade</taxon>
        <taxon>Oryzoideae</taxon>
        <taxon>Oryzeae</taxon>
        <taxon>Oryzinae</taxon>
        <taxon>Oryza</taxon>
    </lineage>
</organism>
<dbReference type="HOGENOM" id="CLU_2112852_0_0_1"/>
<comment type="subcellular location">
    <subcellularLocation>
        <location evidence="1">Secreted</location>
    </subcellularLocation>
</comment>
<dbReference type="PANTHER" id="PTHR32093">
    <property type="entry name" value="LEUCINE-RICH REPEAT EXTENSIN-LIKE PROTEIN 3-RELATED"/>
    <property type="match status" value="1"/>
</dbReference>
<evidence type="ECO:0000256" key="4">
    <source>
        <dbReference type="ARBA" id="ARBA00022737"/>
    </source>
</evidence>
<keyword evidence="7" id="KW-1185">Reference proteome</keyword>
<keyword evidence="3" id="KW-0732">Signal</keyword>
<feature type="region of interest" description="Disordered" evidence="5">
    <location>
        <begin position="94"/>
        <end position="115"/>
    </location>
</feature>
<evidence type="ECO:0000256" key="2">
    <source>
        <dbReference type="ARBA" id="ARBA00022525"/>
    </source>
</evidence>
<evidence type="ECO:0000256" key="3">
    <source>
        <dbReference type="ARBA" id="ARBA00022729"/>
    </source>
</evidence>